<comment type="caution">
    <text evidence="2">The sequence shown here is derived from an EMBL/GenBank/DDBJ whole genome shotgun (WGS) entry which is preliminary data.</text>
</comment>
<dbReference type="Proteomes" id="UP001388673">
    <property type="component" value="Unassembled WGS sequence"/>
</dbReference>
<feature type="compositionally biased region" description="Basic and acidic residues" evidence="1">
    <location>
        <begin position="234"/>
        <end position="261"/>
    </location>
</feature>
<evidence type="ECO:0000256" key="1">
    <source>
        <dbReference type="SAM" id="MobiDB-lite"/>
    </source>
</evidence>
<organism evidence="2 3">
    <name type="scientific">Kwoniella newhampshirensis</name>
    <dbReference type="NCBI Taxonomy" id="1651941"/>
    <lineage>
        <taxon>Eukaryota</taxon>
        <taxon>Fungi</taxon>
        <taxon>Dikarya</taxon>
        <taxon>Basidiomycota</taxon>
        <taxon>Agaricomycotina</taxon>
        <taxon>Tremellomycetes</taxon>
        <taxon>Tremellales</taxon>
        <taxon>Cryptococcaceae</taxon>
        <taxon>Kwoniella</taxon>
    </lineage>
</organism>
<feature type="region of interest" description="Disordered" evidence="1">
    <location>
        <begin position="1"/>
        <end position="184"/>
    </location>
</feature>
<dbReference type="RefSeq" id="XP_066806367.1">
    <property type="nucleotide sequence ID" value="XM_066943825.1"/>
</dbReference>
<feature type="region of interest" description="Disordered" evidence="1">
    <location>
        <begin position="213"/>
        <end position="335"/>
    </location>
</feature>
<evidence type="ECO:0000313" key="2">
    <source>
        <dbReference type="EMBL" id="KAK8870121.1"/>
    </source>
</evidence>
<feature type="compositionally biased region" description="Low complexity" evidence="1">
    <location>
        <begin position="7"/>
        <end position="29"/>
    </location>
</feature>
<feature type="compositionally biased region" description="Low complexity" evidence="1">
    <location>
        <begin position="44"/>
        <end position="61"/>
    </location>
</feature>
<feature type="compositionally biased region" description="Basic residues" evidence="1">
    <location>
        <begin position="138"/>
        <end position="148"/>
    </location>
</feature>
<name>A0AAW0Z9Y1_9TREE</name>
<protein>
    <submittedName>
        <fullName evidence="2">Uncharacterized protein</fullName>
    </submittedName>
</protein>
<feature type="compositionally biased region" description="Polar residues" evidence="1">
    <location>
        <begin position="174"/>
        <end position="184"/>
    </location>
</feature>
<dbReference type="EMBL" id="JBCAWK010000001">
    <property type="protein sequence ID" value="KAK8870121.1"/>
    <property type="molecule type" value="Genomic_DNA"/>
</dbReference>
<dbReference type="KEGG" id="kne:92177951"/>
<feature type="compositionally biased region" description="Low complexity" evidence="1">
    <location>
        <begin position="159"/>
        <end position="173"/>
    </location>
</feature>
<keyword evidence="3" id="KW-1185">Reference proteome</keyword>
<evidence type="ECO:0000313" key="3">
    <source>
        <dbReference type="Proteomes" id="UP001388673"/>
    </source>
</evidence>
<sequence>MTMAAQPSASPFTLPPSSSASSSSAFITPSKKRRAASPPPSPLPFSSSFAPPSSPWATTSAQENETSHREKRRRPNLANGFSSLSISPGSLLGSNANTAKLPDHEDIEGDEGIGLTPTTNRNDLRVEILPEPQQPRSSNHHHHHHSNTHHWSIPNRAGPSSSSSSTSPTESSEGNYDSDATYTRNLSHRTRRYAGVAQQADEVVQPLEKVVPSFGSAAELGVEDVTGAPRGRRRREEDSEYIDRMSKRRRWNGEMDVDMKEGAVNTSASENGDQEIEDISRQGDKRRRGKTMWFEPEKDRIVITALSDSSRSSSRSPSPDSIESQLSQPGSQGFTLSPSLLTHLLKTQRDKFNGPLGDMLKNEKSLILYRPLGIQNGTWTEPVVKTWEGHEDDSRRFEEIAEDENFVDSIPTMDIDADATMNVEGGQTWDGDVDMAMDVE</sequence>
<accession>A0AAW0Z9Y1</accession>
<gene>
    <name evidence="2" type="ORF">IAR55_000691</name>
</gene>
<feature type="compositionally biased region" description="Low complexity" evidence="1">
    <location>
        <begin position="307"/>
        <end position="321"/>
    </location>
</feature>
<feature type="compositionally biased region" description="Low complexity" evidence="1">
    <location>
        <begin position="80"/>
        <end position="94"/>
    </location>
</feature>
<proteinExistence type="predicted"/>
<dbReference type="AlphaFoldDB" id="A0AAW0Z9Y1"/>
<reference evidence="2 3" key="1">
    <citation type="journal article" date="2024" name="bioRxiv">
        <title>Comparative genomics of Cryptococcus and Kwoniella reveals pathogenesis evolution and contrasting karyotype dynamics via intercentromeric recombination or chromosome fusion.</title>
        <authorList>
            <person name="Coelho M.A."/>
            <person name="David-Palma M."/>
            <person name="Shea T."/>
            <person name="Bowers K."/>
            <person name="McGinley-Smith S."/>
            <person name="Mohammad A.W."/>
            <person name="Gnirke A."/>
            <person name="Yurkov A.M."/>
            <person name="Nowrousian M."/>
            <person name="Sun S."/>
            <person name="Cuomo C.A."/>
            <person name="Heitman J."/>
        </authorList>
    </citation>
    <scope>NUCLEOTIDE SEQUENCE [LARGE SCALE GENOMIC DNA]</scope>
    <source>
        <strain evidence="2 3">CBS 13917</strain>
    </source>
</reference>
<dbReference type="GeneID" id="92177951"/>
<feature type="compositionally biased region" description="Polar residues" evidence="1">
    <location>
        <begin position="322"/>
        <end position="335"/>
    </location>
</feature>